<dbReference type="EMBL" id="JACHHU010000006">
    <property type="protein sequence ID" value="MBB6542644.1"/>
    <property type="molecule type" value="Genomic_DNA"/>
</dbReference>
<proteinExistence type="predicted"/>
<dbReference type="Proteomes" id="UP000537141">
    <property type="component" value="Unassembled WGS sequence"/>
</dbReference>
<evidence type="ECO:0000256" key="1">
    <source>
        <dbReference type="SAM" id="Phobius"/>
    </source>
</evidence>
<sequence length="124" mass="14423">MKKAVWKLITIGFSLLFVYELYEFVQLSTLNLLDTPNWLNISNLVAGGFLLFSLFNYAYDKKLMPYYMFYISVLLNVILLLITHYYEYSLGGYQTGEMLFITIVNVFILGLISNVVLKYANDLK</sequence>
<evidence type="ECO:0000313" key="2">
    <source>
        <dbReference type="EMBL" id="MBB6542644.1"/>
    </source>
</evidence>
<gene>
    <name evidence="2" type="ORF">HNQ55_001143</name>
</gene>
<dbReference type="RefSeq" id="WP_184423464.1">
    <property type="nucleotide sequence ID" value="NZ_AP027362.1"/>
</dbReference>
<feature type="transmembrane region" description="Helical" evidence="1">
    <location>
        <begin position="98"/>
        <end position="117"/>
    </location>
</feature>
<organism evidence="2 3">
    <name type="scientific">Thalassotalea piscium</name>
    <dbReference type="NCBI Taxonomy" id="1230533"/>
    <lineage>
        <taxon>Bacteria</taxon>
        <taxon>Pseudomonadati</taxon>
        <taxon>Pseudomonadota</taxon>
        <taxon>Gammaproteobacteria</taxon>
        <taxon>Alteromonadales</taxon>
        <taxon>Colwelliaceae</taxon>
        <taxon>Thalassotalea</taxon>
    </lineage>
</organism>
<keyword evidence="1" id="KW-1133">Transmembrane helix</keyword>
<feature type="transmembrane region" description="Helical" evidence="1">
    <location>
        <begin position="37"/>
        <end position="59"/>
    </location>
</feature>
<comment type="caution">
    <text evidence="2">The sequence shown here is derived from an EMBL/GenBank/DDBJ whole genome shotgun (WGS) entry which is preliminary data.</text>
</comment>
<feature type="transmembrane region" description="Helical" evidence="1">
    <location>
        <begin position="66"/>
        <end position="86"/>
    </location>
</feature>
<name>A0A7X0NFU2_9GAMM</name>
<keyword evidence="1" id="KW-0812">Transmembrane</keyword>
<evidence type="ECO:0000313" key="3">
    <source>
        <dbReference type="Proteomes" id="UP000537141"/>
    </source>
</evidence>
<feature type="transmembrane region" description="Helical" evidence="1">
    <location>
        <begin position="5"/>
        <end position="25"/>
    </location>
</feature>
<dbReference type="AlphaFoldDB" id="A0A7X0NFU2"/>
<keyword evidence="3" id="KW-1185">Reference proteome</keyword>
<reference evidence="2 3" key="1">
    <citation type="submission" date="2020-08" db="EMBL/GenBank/DDBJ databases">
        <title>Genomic Encyclopedia of Type Strains, Phase IV (KMG-IV): sequencing the most valuable type-strain genomes for metagenomic binning, comparative biology and taxonomic classification.</title>
        <authorList>
            <person name="Goeker M."/>
        </authorList>
    </citation>
    <scope>NUCLEOTIDE SEQUENCE [LARGE SCALE GENOMIC DNA]</scope>
    <source>
        <strain evidence="2 3">DSM 26287</strain>
    </source>
</reference>
<keyword evidence="1" id="KW-0472">Membrane</keyword>
<accession>A0A7X0NFU2</accession>
<protein>
    <submittedName>
        <fullName evidence="2">Uncharacterized protein</fullName>
    </submittedName>
</protein>